<dbReference type="EMBL" id="AEEI01000010">
    <property type="protein sequence ID" value="EFM02784.1"/>
    <property type="molecule type" value="Genomic_DNA"/>
</dbReference>
<dbReference type="HOGENOM" id="CLU_3274543_0_0_10"/>
<organism evidence="1 2">
    <name type="scientific">Hoylesella marshii DSM 16973 = JCM 13450</name>
    <dbReference type="NCBI Taxonomy" id="862515"/>
    <lineage>
        <taxon>Bacteria</taxon>
        <taxon>Pseudomonadati</taxon>
        <taxon>Bacteroidota</taxon>
        <taxon>Bacteroidia</taxon>
        <taxon>Bacteroidales</taxon>
        <taxon>Prevotellaceae</taxon>
        <taxon>Hoylesella</taxon>
    </lineage>
</organism>
<protein>
    <submittedName>
        <fullName evidence="1">Uncharacterized protein</fullName>
    </submittedName>
</protein>
<dbReference type="BioCyc" id="PMAR862515-HMP:GMOO-283-MONOMER"/>
<name>E0NQ22_9BACT</name>
<accession>E0NQ22</accession>
<dbReference type="Proteomes" id="UP000004394">
    <property type="component" value="Unassembled WGS sequence"/>
</dbReference>
<proteinExistence type="predicted"/>
<keyword evidence="2" id="KW-1185">Reference proteome</keyword>
<gene>
    <name evidence="1" type="ORF">HMPREF0658_0273</name>
</gene>
<reference evidence="1" key="1">
    <citation type="submission" date="2010-07" db="EMBL/GenBank/DDBJ databases">
        <authorList>
            <person name="Muzny D."/>
            <person name="Qin X."/>
            <person name="Deng J."/>
            <person name="Jiang H."/>
            <person name="Liu Y."/>
            <person name="Qu J."/>
            <person name="Song X.-Z."/>
            <person name="Zhang L."/>
            <person name="Thornton R."/>
            <person name="Coyle M."/>
            <person name="Francisco L."/>
            <person name="Jackson L."/>
            <person name="Javaid M."/>
            <person name="Korchina V."/>
            <person name="Kovar C."/>
            <person name="Mata R."/>
            <person name="Mathew T."/>
            <person name="Ngo R."/>
            <person name="Nguyen L."/>
            <person name="Nguyen N."/>
            <person name="Okwuonu G."/>
            <person name="Ongeri F."/>
            <person name="Pham C."/>
            <person name="Simmons D."/>
            <person name="Wilczek-Boney K."/>
            <person name="Hale W."/>
            <person name="Jakkamsetti A."/>
            <person name="Pham P."/>
            <person name="Ruth R."/>
            <person name="San Lucas F."/>
            <person name="Warren J."/>
            <person name="Zhang J."/>
            <person name="Zhao Z."/>
            <person name="Zhou C."/>
            <person name="Zhu D."/>
            <person name="Lee S."/>
            <person name="Bess C."/>
            <person name="Blankenburg K."/>
            <person name="Forbes L."/>
            <person name="Fu Q."/>
            <person name="Gubbala S."/>
            <person name="Hirani K."/>
            <person name="Jayaseelan J.C."/>
            <person name="Lara F."/>
            <person name="Munidasa M."/>
            <person name="Palculict T."/>
            <person name="Patil S."/>
            <person name="Pu L.-L."/>
            <person name="Saada N."/>
            <person name="Tang L."/>
            <person name="Weissenberger G."/>
            <person name="Zhu Y."/>
            <person name="Hemphill L."/>
            <person name="Shang Y."/>
            <person name="Youmans B."/>
            <person name="Ayvaz T."/>
            <person name="Ross M."/>
            <person name="Santibanez J."/>
            <person name="Aqrawi P."/>
            <person name="Gross S."/>
            <person name="Joshi V."/>
            <person name="Fowler G."/>
            <person name="Nazareth L."/>
            <person name="Reid J."/>
            <person name="Worley K."/>
            <person name="Petrosino J."/>
            <person name="Highlander S."/>
            <person name="Gibbs R."/>
        </authorList>
    </citation>
    <scope>NUCLEOTIDE SEQUENCE [LARGE SCALE GENOMIC DNA]</scope>
    <source>
        <strain evidence="1">DSM 16973</strain>
    </source>
</reference>
<dbReference type="STRING" id="862515.HMPREF0658_0273"/>
<dbReference type="AlphaFoldDB" id="E0NQ22"/>
<sequence>MRSNKKSRYATKRQLAAIVQFPIRNLFCDGGKEGKDEEMAI</sequence>
<evidence type="ECO:0000313" key="1">
    <source>
        <dbReference type="EMBL" id="EFM02784.1"/>
    </source>
</evidence>
<comment type="caution">
    <text evidence="1">The sequence shown here is derived from an EMBL/GenBank/DDBJ whole genome shotgun (WGS) entry which is preliminary data.</text>
</comment>
<evidence type="ECO:0000313" key="2">
    <source>
        <dbReference type="Proteomes" id="UP000004394"/>
    </source>
</evidence>